<proteinExistence type="predicted"/>
<dbReference type="Proteomes" id="UP000013961">
    <property type="component" value="Chromosome"/>
</dbReference>
<sequence>MPVVRAGGTSERLGPAAVGVHWLLLIRHTASVPGSGHLSVGAVTVRSNPKEPLKGLGGAMLIDCDDCAMRGPGCDDCVVSVLLGVPQTLADDERAALAVLAEAGMAPKLRLVPIQRTHDTPVSAKTPDAGVA</sequence>
<gene>
    <name evidence="1" type="ORF">MASS_1961</name>
</gene>
<evidence type="ECO:0000313" key="2">
    <source>
        <dbReference type="Proteomes" id="UP000013961"/>
    </source>
</evidence>
<dbReference type="EMBL" id="CP004374">
    <property type="protein sequence ID" value="AGM28563.1"/>
    <property type="molecule type" value="Genomic_DNA"/>
</dbReference>
<accession>A0AB33AA55</accession>
<evidence type="ECO:0000313" key="1">
    <source>
        <dbReference type="EMBL" id="AGM28563.1"/>
    </source>
</evidence>
<dbReference type="KEGG" id="mabb:MASS_1961"/>
<protein>
    <submittedName>
        <fullName evidence="1">Uncharacterized protein</fullName>
    </submittedName>
</protein>
<reference evidence="1 2" key="1">
    <citation type="journal article" date="2013" name="Genome Announc.">
        <title>Complete Genome Sequence of Mycobacterium massiliense Clinical Strain Asan 50594, Belonging to the Type II Genotype.</title>
        <authorList>
            <person name="Kim B.J."/>
            <person name="Kim B.R."/>
            <person name="Hong S.H."/>
            <person name="Seok S.H."/>
            <person name="Kook Y.H."/>
            <person name="Kim B.J."/>
        </authorList>
    </citation>
    <scope>NUCLEOTIDE SEQUENCE [LARGE SCALE GENOMIC DNA]</scope>
    <source>
        <strain evidence="1 2">50594</strain>
    </source>
</reference>
<dbReference type="AlphaFoldDB" id="A0AB33AA55"/>
<name>A0AB33AA55_9MYCO</name>
<organism evidence="1 2">
    <name type="scientific">Mycobacteroides abscessus subsp. bolletii 50594</name>
    <dbReference type="NCBI Taxonomy" id="1303024"/>
    <lineage>
        <taxon>Bacteria</taxon>
        <taxon>Bacillati</taxon>
        <taxon>Actinomycetota</taxon>
        <taxon>Actinomycetes</taxon>
        <taxon>Mycobacteriales</taxon>
        <taxon>Mycobacteriaceae</taxon>
        <taxon>Mycobacteroides</taxon>
        <taxon>Mycobacteroides abscessus</taxon>
    </lineage>
</organism>